<sequence length="91" mass="10081">MEPISQAGISSSGKCGRNDFTDQRKTNCAILPRPYESRLPTHKPNSVGFRPTHLTSTICVLAPDADALSQACMARQTSPFHERPMRRGHFV</sequence>
<feature type="region of interest" description="Disordered" evidence="1">
    <location>
        <begin position="1"/>
        <end position="27"/>
    </location>
</feature>
<evidence type="ECO:0000313" key="3">
    <source>
        <dbReference type="Proteomes" id="UP000010959"/>
    </source>
</evidence>
<gene>
    <name evidence="2" type="ORF">RBSWK_01081</name>
</gene>
<dbReference type="Proteomes" id="UP000010959">
    <property type="component" value="Unassembled WGS sequence"/>
</dbReference>
<evidence type="ECO:0000256" key="1">
    <source>
        <dbReference type="SAM" id="MobiDB-lite"/>
    </source>
</evidence>
<comment type="caution">
    <text evidence="2">The sequence shown here is derived from an EMBL/GenBank/DDBJ whole genome shotgun (WGS) entry which is preliminary data.</text>
</comment>
<feature type="compositionally biased region" description="Basic and acidic residues" evidence="1">
    <location>
        <begin position="16"/>
        <end position="25"/>
    </location>
</feature>
<dbReference type="AlphaFoldDB" id="L7CPV1"/>
<name>L7CPV1_RHOBT</name>
<reference evidence="2 3" key="1">
    <citation type="journal article" date="2013" name="Mar. Genomics">
        <title>Expression of sulfatases in Rhodopirellula baltica and the diversity of sulfatases in the genus Rhodopirellula.</title>
        <authorList>
            <person name="Wegner C.E."/>
            <person name="Richter-Heitmann T."/>
            <person name="Klindworth A."/>
            <person name="Klockow C."/>
            <person name="Richter M."/>
            <person name="Achstetter T."/>
            <person name="Glockner F.O."/>
            <person name="Harder J."/>
        </authorList>
    </citation>
    <scope>NUCLEOTIDE SEQUENCE [LARGE SCALE GENOMIC DNA]</scope>
    <source>
        <strain evidence="2 3">SWK14</strain>
    </source>
</reference>
<evidence type="ECO:0000313" key="2">
    <source>
        <dbReference type="EMBL" id="ELP35081.1"/>
    </source>
</evidence>
<organism evidence="2 3">
    <name type="scientific">Rhodopirellula baltica SWK14</name>
    <dbReference type="NCBI Taxonomy" id="993516"/>
    <lineage>
        <taxon>Bacteria</taxon>
        <taxon>Pseudomonadati</taxon>
        <taxon>Planctomycetota</taxon>
        <taxon>Planctomycetia</taxon>
        <taxon>Pirellulales</taxon>
        <taxon>Pirellulaceae</taxon>
        <taxon>Rhodopirellula</taxon>
    </lineage>
</organism>
<proteinExistence type="predicted"/>
<dbReference type="EMBL" id="AMWG01000021">
    <property type="protein sequence ID" value="ELP35081.1"/>
    <property type="molecule type" value="Genomic_DNA"/>
</dbReference>
<protein>
    <submittedName>
        <fullName evidence="2">Uncharacterized protein</fullName>
    </submittedName>
</protein>
<accession>L7CPV1</accession>